<dbReference type="PANTHER" id="PTHR42915">
    <property type="entry name" value="HYPOTHETICAL 460 KDA PROTEIN IN FEUA-SIGW INTERGENIC REGION [PRECURSOR]"/>
    <property type="match status" value="1"/>
</dbReference>
<dbReference type="AlphaFoldDB" id="A0A0F9U664"/>
<feature type="domain" description="Peptidoglycan beta-N-acetylmuramidase NamZ N-terminal" evidence="1">
    <location>
        <begin position="66"/>
        <end position="146"/>
    </location>
</feature>
<protein>
    <recommendedName>
        <fullName evidence="4">DUF1343 domain-containing protein</fullName>
    </recommendedName>
</protein>
<dbReference type="InterPro" id="IPR008302">
    <property type="entry name" value="NamZ"/>
</dbReference>
<dbReference type="EMBL" id="LAZR01000832">
    <property type="protein sequence ID" value="KKN56761.1"/>
    <property type="molecule type" value="Genomic_DNA"/>
</dbReference>
<accession>A0A0F9U664</accession>
<evidence type="ECO:0000313" key="3">
    <source>
        <dbReference type="EMBL" id="KKN56761.1"/>
    </source>
</evidence>
<proteinExistence type="predicted"/>
<evidence type="ECO:0008006" key="4">
    <source>
        <dbReference type="Google" id="ProtNLM"/>
    </source>
</evidence>
<dbReference type="Gene3D" id="3.40.50.12170">
    <property type="entry name" value="Uncharacterised protein PF07075, DUF1343"/>
    <property type="match status" value="2"/>
</dbReference>
<reference evidence="3" key="1">
    <citation type="journal article" date="2015" name="Nature">
        <title>Complex archaea that bridge the gap between prokaryotes and eukaryotes.</title>
        <authorList>
            <person name="Spang A."/>
            <person name="Saw J.H."/>
            <person name="Jorgensen S.L."/>
            <person name="Zaremba-Niedzwiedzka K."/>
            <person name="Martijn J."/>
            <person name="Lind A.E."/>
            <person name="van Eijk R."/>
            <person name="Schleper C."/>
            <person name="Guy L."/>
            <person name="Ettema T.J."/>
        </authorList>
    </citation>
    <scope>NUCLEOTIDE SEQUENCE</scope>
</reference>
<evidence type="ECO:0000259" key="2">
    <source>
        <dbReference type="Pfam" id="PF20732"/>
    </source>
</evidence>
<sequence>MRNEKFIVRIPKSLAAIFILASIIITFTPSCTNKNDFVLSSKQKNVKPGIEVFIESHLDLVKGKRVGLITNPTGADSNLESIIDLFYINQEINLVALYGPEHGVRGNAQAGEYVSFYIDDKYNIPVFSLYGQSRKPEAGMLKNIDEYMRSFDTIEAGKIPEASMVESLDVLIFDIQDVGTRIYTYLATMAYCMQASAENGVDFIVLDRPNPINGEDLEGPLLEYPEYSSFVGLYPIPVRHGMTAGELAELFNEKFLEKKVNLTVIPMQGWEREMWYDETSLPWVIPSPNMPTLDTATVYPGQVFLEGTNISEGRGTTKPFEFFGAPWIDGYELTKKLNELNLDGIKFREAWFSPTFSKYKGELCGGAQIHVIDRNQYRSFESSLHIIKTVMDMYPGHFKFHDEYIDKIMGTSKVRQALEKGIDVKDIIISYQQELNSFAELRKPYLLY</sequence>
<name>A0A0F9U664_9ZZZZ</name>
<dbReference type="GO" id="GO:0033922">
    <property type="term" value="F:peptidoglycan beta-N-acetylmuramidase activity"/>
    <property type="evidence" value="ECO:0007669"/>
    <property type="project" value="InterPro"/>
</dbReference>
<evidence type="ECO:0000259" key="1">
    <source>
        <dbReference type="Pfam" id="PF07075"/>
    </source>
</evidence>
<dbReference type="InterPro" id="IPR048502">
    <property type="entry name" value="NamZ_N"/>
</dbReference>
<dbReference type="Pfam" id="PF20732">
    <property type="entry name" value="NamZ_C"/>
    <property type="match status" value="1"/>
</dbReference>
<comment type="caution">
    <text evidence="3">The sequence shown here is derived from an EMBL/GenBank/DDBJ whole genome shotgun (WGS) entry which is preliminary data.</text>
</comment>
<dbReference type="InterPro" id="IPR048503">
    <property type="entry name" value="NamZ_C"/>
</dbReference>
<dbReference type="PIRSF" id="PIRSF016719">
    <property type="entry name" value="UCP016719"/>
    <property type="match status" value="1"/>
</dbReference>
<gene>
    <name evidence="3" type="ORF">LCGC14_0569050</name>
</gene>
<organism evidence="3">
    <name type="scientific">marine sediment metagenome</name>
    <dbReference type="NCBI Taxonomy" id="412755"/>
    <lineage>
        <taxon>unclassified sequences</taxon>
        <taxon>metagenomes</taxon>
        <taxon>ecological metagenomes</taxon>
    </lineage>
</organism>
<feature type="domain" description="Peptidoglycan beta-N-acetylmuramidase NamZ C-terminal" evidence="2">
    <location>
        <begin position="298"/>
        <end position="448"/>
    </location>
</feature>
<dbReference type="PANTHER" id="PTHR42915:SF1">
    <property type="entry name" value="PEPTIDOGLYCAN BETA-N-ACETYLMURAMIDASE NAMZ"/>
    <property type="match status" value="1"/>
</dbReference>
<feature type="domain" description="Peptidoglycan beta-N-acetylmuramidase NamZ N-terminal" evidence="1">
    <location>
        <begin position="158"/>
        <end position="293"/>
    </location>
</feature>
<dbReference type="Pfam" id="PF07075">
    <property type="entry name" value="NamZ_N"/>
    <property type="match status" value="2"/>
</dbReference>